<dbReference type="EMBL" id="LQWZ01000023">
    <property type="protein sequence ID" value="OAH55997.1"/>
    <property type="molecule type" value="Genomic_DNA"/>
</dbReference>
<feature type="transmembrane region" description="Helical" evidence="1">
    <location>
        <begin position="15"/>
        <end position="42"/>
    </location>
</feature>
<evidence type="ECO:0000256" key="1">
    <source>
        <dbReference type="SAM" id="Phobius"/>
    </source>
</evidence>
<sequence length="59" mass="6971">MKIVNGISGDKSSRVVAWFFILGKYFYAFILQGLSLFTTFLVKRRLDKKKILTQYVEYE</sequence>
<dbReference type="Proteomes" id="UP000077271">
    <property type="component" value="Unassembled WGS sequence"/>
</dbReference>
<proteinExistence type="predicted"/>
<evidence type="ECO:0000313" key="3">
    <source>
        <dbReference type="Proteomes" id="UP000077271"/>
    </source>
</evidence>
<organism evidence="2 3">
    <name type="scientific">Domibacillus aminovorans</name>
    <dbReference type="NCBI Taxonomy" id="29332"/>
    <lineage>
        <taxon>Bacteria</taxon>
        <taxon>Bacillati</taxon>
        <taxon>Bacillota</taxon>
        <taxon>Bacilli</taxon>
        <taxon>Bacillales</taxon>
        <taxon>Bacillaceae</taxon>
        <taxon>Domibacillus</taxon>
    </lineage>
</organism>
<gene>
    <name evidence="2" type="ORF">AWH48_04815</name>
</gene>
<name>A0A177KS75_9BACI</name>
<comment type="caution">
    <text evidence="2">The sequence shown here is derived from an EMBL/GenBank/DDBJ whole genome shotgun (WGS) entry which is preliminary data.</text>
</comment>
<keyword evidence="1" id="KW-0812">Transmembrane</keyword>
<keyword evidence="1" id="KW-0472">Membrane</keyword>
<keyword evidence="1" id="KW-1133">Transmembrane helix</keyword>
<dbReference type="AlphaFoldDB" id="A0A177KS75"/>
<accession>A0A177KS75</accession>
<evidence type="ECO:0000313" key="2">
    <source>
        <dbReference type="EMBL" id="OAH55997.1"/>
    </source>
</evidence>
<reference evidence="2 3" key="1">
    <citation type="submission" date="2016-01" db="EMBL/GenBank/DDBJ databases">
        <title>Investigation of taxonomic status of Bacillus aminovorans.</title>
        <authorList>
            <person name="Verma A."/>
            <person name="Pal Y."/>
            <person name="Krishnamurthi S."/>
        </authorList>
    </citation>
    <scope>NUCLEOTIDE SEQUENCE [LARGE SCALE GENOMIC DNA]</scope>
    <source>
        <strain evidence="2 3">DSM 4337</strain>
    </source>
</reference>
<protein>
    <submittedName>
        <fullName evidence="2">Uncharacterized protein</fullName>
    </submittedName>
</protein>